<protein>
    <recommendedName>
        <fullName evidence="3">RING-type domain-containing protein</fullName>
    </recommendedName>
</protein>
<dbReference type="SUPFAM" id="SSF57850">
    <property type="entry name" value="RING/U-box"/>
    <property type="match status" value="1"/>
</dbReference>
<dbReference type="OrthoDB" id="2849579at2759"/>
<dbReference type="AlphaFoldDB" id="S2JHA8"/>
<dbReference type="Gene3D" id="3.30.40.10">
    <property type="entry name" value="Zinc/RING finger domain, C3HC4 (zinc finger)"/>
    <property type="match status" value="1"/>
</dbReference>
<dbReference type="SMART" id="SM00184">
    <property type="entry name" value="RING"/>
    <property type="match status" value="1"/>
</dbReference>
<evidence type="ECO:0000313" key="5">
    <source>
        <dbReference type="Proteomes" id="UP000014254"/>
    </source>
</evidence>
<keyword evidence="2" id="KW-0175">Coiled coil</keyword>
<evidence type="ECO:0000259" key="3">
    <source>
        <dbReference type="PROSITE" id="PS50089"/>
    </source>
</evidence>
<dbReference type="eggNOG" id="ENOG502QVP3">
    <property type="taxonomic scope" value="Eukaryota"/>
</dbReference>
<dbReference type="OMA" id="KVGQFKT"/>
<dbReference type="Proteomes" id="UP000014254">
    <property type="component" value="Unassembled WGS sequence"/>
</dbReference>
<proteinExistence type="predicted"/>
<keyword evidence="5" id="KW-1185">Reference proteome</keyword>
<accession>S2JHA8</accession>
<dbReference type="Pfam" id="PF13639">
    <property type="entry name" value="zf-RING_2"/>
    <property type="match status" value="1"/>
</dbReference>
<feature type="coiled-coil region" evidence="2">
    <location>
        <begin position="64"/>
        <end position="185"/>
    </location>
</feature>
<keyword evidence="1" id="KW-0863">Zinc-finger</keyword>
<dbReference type="GO" id="GO:0008270">
    <property type="term" value="F:zinc ion binding"/>
    <property type="evidence" value="ECO:0007669"/>
    <property type="project" value="UniProtKB-KW"/>
</dbReference>
<feature type="coiled-coil region" evidence="2">
    <location>
        <begin position="234"/>
        <end position="413"/>
    </location>
</feature>
<dbReference type="STRING" id="1220926.S2JHA8"/>
<dbReference type="InParanoid" id="S2JHA8"/>
<keyword evidence="1" id="KW-0479">Metal-binding</keyword>
<dbReference type="EMBL" id="KE123937">
    <property type="protein sequence ID" value="EPB89279.1"/>
    <property type="molecule type" value="Genomic_DNA"/>
</dbReference>
<keyword evidence="1" id="KW-0862">Zinc</keyword>
<evidence type="ECO:0000256" key="2">
    <source>
        <dbReference type="SAM" id="Coils"/>
    </source>
</evidence>
<dbReference type="InterPro" id="IPR001841">
    <property type="entry name" value="Znf_RING"/>
</dbReference>
<evidence type="ECO:0000256" key="1">
    <source>
        <dbReference type="PROSITE-ProRule" id="PRU00175"/>
    </source>
</evidence>
<name>S2JHA8_MUCC1</name>
<sequence length="447" mass="51454">MKTVCSICLDQVGDSLIAFANCGHVFDRTCALECLKTSDNCPICRKYIYSSYLESQQPFYRVYLTTVNDEKSSSAKERQELKEKLEVANVRLSTLQTDLNNAKFNIATMGHNYKSAMKTSKAYKAKLDAALKELETLKTSNNEFQQQIKEKDASILDLEKSRKTLMRHRKEYKDINETLKEHIANQGEVLVKQYYLLTNKSNCFACKKLRSPHDNDNEVDEWKSTPKNLDDLSHSQLRKQYNDLQEKYDCLAAVHREMSKASAGLTESAKVKLYIKNLKTQLKESKTREVQLESLFERNETVQGLAKELINAKKKHSKLEAELEQVTESKLALFDQKNQVEESFNRALKAILVLQNQKEESTKENSDLQEKLTEAIDSKLILQKQLKASKCRARKFQNAKTKAEAENQDIMNKMNLFAVQYSSFEKAFRSYFANTRDSASNDWTLTA</sequence>
<dbReference type="PROSITE" id="PS50089">
    <property type="entry name" value="ZF_RING_2"/>
    <property type="match status" value="1"/>
</dbReference>
<dbReference type="InterPro" id="IPR013083">
    <property type="entry name" value="Znf_RING/FYVE/PHD"/>
</dbReference>
<feature type="domain" description="RING-type" evidence="3">
    <location>
        <begin position="5"/>
        <end position="45"/>
    </location>
</feature>
<evidence type="ECO:0000313" key="4">
    <source>
        <dbReference type="EMBL" id="EPB89279.1"/>
    </source>
</evidence>
<organism evidence="4 5">
    <name type="scientific">Mucor circinelloides f. circinelloides (strain 1006PhL)</name>
    <name type="common">Mucormycosis agent</name>
    <name type="synonym">Calyptromyces circinelloides</name>
    <dbReference type="NCBI Taxonomy" id="1220926"/>
    <lineage>
        <taxon>Eukaryota</taxon>
        <taxon>Fungi</taxon>
        <taxon>Fungi incertae sedis</taxon>
        <taxon>Mucoromycota</taxon>
        <taxon>Mucoromycotina</taxon>
        <taxon>Mucoromycetes</taxon>
        <taxon>Mucorales</taxon>
        <taxon>Mucorineae</taxon>
        <taxon>Mucoraceae</taxon>
        <taxon>Mucor</taxon>
    </lineage>
</organism>
<dbReference type="VEuPathDB" id="FungiDB:HMPREF1544_03903"/>
<reference evidence="5" key="1">
    <citation type="submission" date="2013-05" db="EMBL/GenBank/DDBJ databases">
        <title>The Genome sequence of Mucor circinelloides f. circinelloides 1006PhL.</title>
        <authorList>
            <consortium name="The Broad Institute Genomics Platform"/>
            <person name="Cuomo C."/>
            <person name="Earl A."/>
            <person name="Findley K."/>
            <person name="Lee S.C."/>
            <person name="Walker B."/>
            <person name="Young S."/>
            <person name="Zeng Q."/>
            <person name="Gargeya S."/>
            <person name="Fitzgerald M."/>
            <person name="Haas B."/>
            <person name="Abouelleil A."/>
            <person name="Allen A.W."/>
            <person name="Alvarado L."/>
            <person name="Arachchi H.M."/>
            <person name="Berlin A.M."/>
            <person name="Chapman S.B."/>
            <person name="Gainer-Dewar J."/>
            <person name="Goldberg J."/>
            <person name="Griggs A."/>
            <person name="Gujja S."/>
            <person name="Hansen M."/>
            <person name="Howarth C."/>
            <person name="Imamovic A."/>
            <person name="Ireland A."/>
            <person name="Larimer J."/>
            <person name="McCowan C."/>
            <person name="Murphy C."/>
            <person name="Pearson M."/>
            <person name="Poon T.W."/>
            <person name="Priest M."/>
            <person name="Roberts A."/>
            <person name="Saif S."/>
            <person name="Shea T."/>
            <person name="Sisk P."/>
            <person name="Sykes S."/>
            <person name="Wortman J."/>
            <person name="Nusbaum C."/>
            <person name="Birren B."/>
        </authorList>
    </citation>
    <scope>NUCLEOTIDE SEQUENCE [LARGE SCALE GENOMIC DNA]</scope>
    <source>
        <strain evidence="5">1006PhL</strain>
    </source>
</reference>
<gene>
    <name evidence="4" type="ORF">HMPREF1544_03903</name>
</gene>